<accession>A0ABP0M8X2</accession>
<evidence type="ECO:0000313" key="2">
    <source>
        <dbReference type="Proteomes" id="UP001642484"/>
    </source>
</evidence>
<proteinExistence type="predicted"/>
<reference evidence="1 2" key="1">
    <citation type="submission" date="2024-02" db="EMBL/GenBank/DDBJ databases">
        <authorList>
            <person name="Chen Y."/>
            <person name="Shah S."/>
            <person name="Dougan E. K."/>
            <person name="Thang M."/>
            <person name="Chan C."/>
        </authorList>
    </citation>
    <scope>NUCLEOTIDE SEQUENCE [LARGE SCALE GENOMIC DNA]</scope>
</reference>
<keyword evidence="2" id="KW-1185">Reference proteome</keyword>
<name>A0ABP0M8X2_9DINO</name>
<feature type="non-terminal residue" evidence="1">
    <location>
        <position position="1"/>
    </location>
</feature>
<organism evidence="1 2">
    <name type="scientific">Durusdinium trenchii</name>
    <dbReference type="NCBI Taxonomy" id="1381693"/>
    <lineage>
        <taxon>Eukaryota</taxon>
        <taxon>Sar</taxon>
        <taxon>Alveolata</taxon>
        <taxon>Dinophyceae</taxon>
        <taxon>Suessiales</taxon>
        <taxon>Symbiodiniaceae</taxon>
        <taxon>Durusdinium</taxon>
    </lineage>
</organism>
<sequence length="285" mass="30205">VFVCLYCGVSAATLASAADAELRDLRGRRGPRLRELLQRARPTVLLLVAGGCDLSLHGAVPEVLRSLQTLALEAVKAAPETILAMMAVPDAGRAAEQASMLGAALTTRRQDLNRALAQWSSTQPMAYVNSGALLPHGPRSMAAGYWDGPLLSTKGAHVLSGRLACALLPQVMRRRQHEAEPLDLGDEGEVPSLEAFMKAFSLEDEAEAKSAALGAPLGANGAPAPPWEVSAAVQLQRSLRFLLGAENKAQRLALARLSVRQRLSRGTSWQPRLLVTSAGLRLSAG</sequence>
<comment type="caution">
    <text evidence="1">The sequence shown here is derived from an EMBL/GenBank/DDBJ whole genome shotgun (WGS) entry which is preliminary data.</text>
</comment>
<evidence type="ECO:0000313" key="1">
    <source>
        <dbReference type="EMBL" id="CAK9046640.1"/>
    </source>
</evidence>
<dbReference type="Proteomes" id="UP001642484">
    <property type="component" value="Unassembled WGS sequence"/>
</dbReference>
<dbReference type="SUPFAM" id="SSF52266">
    <property type="entry name" value="SGNH hydrolase"/>
    <property type="match status" value="1"/>
</dbReference>
<protein>
    <submittedName>
        <fullName evidence="1">Uncharacterized protein</fullName>
    </submittedName>
</protein>
<dbReference type="EMBL" id="CAXAMN010015781">
    <property type="protein sequence ID" value="CAK9046640.1"/>
    <property type="molecule type" value="Genomic_DNA"/>
</dbReference>
<gene>
    <name evidence="1" type="ORF">CCMP2556_LOCUS24225</name>
</gene>